<dbReference type="EMBL" id="SLXM01000004">
    <property type="protein sequence ID" value="TCP25078.1"/>
    <property type="molecule type" value="Genomic_DNA"/>
</dbReference>
<comment type="caution">
    <text evidence="2">The sequence shown here is derived from an EMBL/GenBank/DDBJ whole genome shotgun (WGS) entry which is preliminary data.</text>
</comment>
<proteinExistence type="predicted"/>
<protein>
    <submittedName>
        <fullName evidence="2">Uncharacterized protein</fullName>
    </submittedName>
</protein>
<reference evidence="2 3" key="1">
    <citation type="submission" date="2019-03" db="EMBL/GenBank/DDBJ databases">
        <title>Genomic Encyclopedia of Type Strains, Phase IV (KMG-IV): sequencing the most valuable type-strain genomes for metagenomic binning, comparative biology and taxonomic classification.</title>
        <authorList>
            <person name="Goeker M."/>
        </authorList>
    </citation>
    <scope>NUCLEOTIDE SEQUENCE [LARGE SCALE GENOMIC DNA]</scope>
    <source>
        <strain evidence="2 3">DSM 14836</strain>
    </source>
</reference>
<name>A0A4R2NUB8_9FLAO</name>
<evidence type="ECO:0000256" key="1">
    <source>
        <dbReference type="SAM" id="Phobius"/>
    </source>
</evidence>
<evidence type="ECO:0000313" key="2">
    <source>
        <dbReference type="EMBL" id="TCP25078.1"/>
    </source>
</evidence>
<keyword evidence="1" id="KW-0472">Membrane</keyword>
<gene>
    <name evidence="2" type="ORF">EV195_104109</name>
</gene>
<dbReference type="RefSeq" id="WP_132794464.1">
    <property type="nucleotide sequence ID" value="NZ_SLXM01000004.1"/>
</dbReference>
<keyword evidence="1" id="KW-1133">Transmembrane helix</keyword>
<sequence>MGFGGSVSAMISSLKNNKRERKSAFEKMKKHASSSIQSDSLVFKNKASEEDLAEIKRKIRLENRKGLLLNSIGLTVVALLIVYVLTTL</sequence>
<feature type="transmembrane region" description="Helical" evidence="1">
    <location>
        <begin position="67"/>
        <end position="86"/>
    </location>
</feature>
<organism evidence="2 3">
    <name type="scientific">Tenacibaculum skagerrakense</name>
    <dbReference type="NCBI Taxonomy" id="186571"/>
    <lineage>
        <taxon>Bacteria</taxon>
        <taxon>Pseudomonadati</taxon>
        <taxon>Bacteroidota</taxon>
        <taxon>Flavobacteriia</taxon>
        <taxon>Flavobacteriales</taxon>
        <taxon>Flavobacteriaceae</taxon>
        <taxon>Tenacibaculum</taxon>
    </lineage>
</organism>
<dbReference type="OrthoDB" id="1121212at2"/>
<dbReference type="Proteomes" id="UP000294564">
    <property type="component" value="Unassembled WGS sequence"/>
</dbReference>
<accession>A0A4R2NUB8</accession>
<evidence type="ECO:0000313" key="3">
    <source>
        <dbReference type="Proteomes" id="UP000294564"/>
    </source>
</evidence>
<dbReference type="AlphaFoldDB" id="A0A4R2NUB8"/>
<keyword evidence="3" id="KW-1185">Reference proteome</keyword>
<keyword evidence="1" id="KW-0812">Transmembrane</keyword>